<proteinExistence type="predicted"/>
<keyword evidence="2" id="KW-0812">Transmembrane</keyword>
<keyword evidence="2" id="KW-1133">Transmembrane helix</keyword>
<feature type="compositionally biased region" description="Basic residues" evidence="1">
    <location>
        <begin position="25"/>
        <end position="40"/>
    </location>
</feature>
<keyword evidence="4" id="KW-1185">Reference proteome</keyword>
<protein>
    <submittedName>
        <fullName evidence="3">Uncharacterized protein</fullName>
    </submittedName>
</protein>
<evidence type="ECO:0000256" key="1">
    <source>
        <dbReference type="SAM" id="MobiDB-lite"/>
    </source>
</evidence>
<keyword evidence="2" id="KW-0472">Membrane</keyword>
<dbReference type="Proteomes" id="UP000824890">
    <property type="component" value="Unassembled WGS sequence"/>
</dbReference>
<sequence length="211" mass="24412">MTLAKKKRLRVIRLGERSPSSGEHRQRRSRTPGLHRRRCPSPAQIRHRYLQSAIHGGVPRRPQNVGRKTMKKVSFPSIITRRAAQMKKKQWKPYKLSAVANPPRIFPSSITLALIVLHAVYQLVVVETLLICERMLIIRLSVYGYTSSAFKFQKLVLVLFSFLCCLLVTFLVQLSLMDVEEEAVYEERYIEDQYEVLKASGGERRFQAELD</sequence>
<organism evidence="3 4">
    <name type="scientific">Brassica napus</name>
    <name type="common">Rape</name>
    <dbReference type="NCBI Taxonomy" id="3708"/>
    <lineage>
        <taxon>Eukaryota</taxon>
        <taxon>Viridiplantae</taxon>
        <taxon>Streptophyta</taxon>
        <taxon>Embryophyta</taxon>
        <taxon>Tracheophyta</taxon>
        <taxon>Spermatophyta</taxon>
        <taxon>Magnoliopsida</taxon>
        <taxon>eudicotyledons</taxon>
        <taxon>Gunneridae</taxon>
        <taxon>Pentapetalae</taxon>
        <taxon>rosids</taxon>
        <taxon>malvids</taxon>
        <taxon>Brassicales</taxon>
        <taxon>Brassicaceae</taxon>
        <taxon>Brassiceae</taxon>
        <taxon>Brassica</taxon>
    </lineage>
</organism>
<name>A0ABQ8ARJ3_BRANA</name>
<accession>A0ABQ8ARJ3</accession>
<evidence type="ECO:0000313" key="3">
    <source>
        <dbReference type="EMBL" id="KAH0895145.1"/>
    </source>
</evidence>
<comment type="caution">
    <text evidence="3">The sequence shown here is derived from an EMBL/GenBank/DDBJ whole genome shotgun (WGS) entry which is preliminary data.</text>
</comment>
<dbReference type="EMBL" id="JAGKQM010000013">
    <property type="protein sequence ID" value="KAH0895145.1"/>
    <property type="molecule type" value="Genomic_DNA"/>
</dbReference>
<feature type="region of interest" description="Disordered" evidence="1">
    <location>
        <begin position="1"/>
        <end position="40"/>
    </location>
</feature>
<evidence type="ECO:0000313" key="4">
    <source>
        <dbReference type="Proteomes" id="UP000824890"/>
    </source>
</evidence>
<feature type="transmembrane region" description="Helical" evidence="2">
    <location>
        <begin position="155"/>
        <end position="176"/>
    </location>
</feature>
<gene>
    <name evidence="3" type="ORF">HID58_057574</name>
</gene>
<reference evidence="3 4" key="1">
    <citation type="submission" date="2021-05" db="EMBL/GenBank/DDBJ databases">
        <title>Genome Assembly of Synthetic Allotetraploid Brassica napus Reveals Homoeologous Exchanges between Subgenomes.</title>
        <authorList>
            <person name="Davis J.T."/>
        </authorList>
    </citation>
    <scope>NUCLEOTIDE SEQUENCE [LARGE SCALE GENOMIC DNA]</scope>
    <source>
        <strain evidence="4">cv. Da-Ae</strain>
        <tissue evidence="3">Seedling</tissue>
    </source>
</reference>
<feature type="compositionally biased region" description="Basic residues" evidence="1">
    <location>
        <begin position="1"/>
        <end position="11"/>
    </location>
</feature>
<evidence type="ECO:0000256" key="2">
    <source>
        <dbReference type="SAM" id="Phobius"/>
    </source>
</evidence>